<reference evidence="1 2" key="1">
    <citation type="submission" date="2017-02" db="EMBL/GenBank/DDBJ databases">
        <authorList>
            <person name="Peterson S.W."/>
        </authorList>
    </citation>
    <scope>NUCLEOTIDE SEQUENCE [LARGE SCALE GENOMIC DNA]</scope>
    <source>
        <strain evidence="1 2">ATCC BAA-1030</strain>
    </source>
</reference>
<keyword evidence="2" id="KW-1185">Reference proteome</keyword>
<dbReference type="AlphaFoldDB" id="A0A1T4RC77"/>
<gene>
    <name evidence="1" type="ORF">SAMN02745116_02535</name>
</gene>
<proteinExistence type="predicted"/>
<evidence type="ECO:0000313" key="1">
    <source>
        <dbReference type="EMBL" id="SKA13594.1"/>
    </source>
</evidence>
<name>A0A1T4RC77_9ENTE</name>
<dbReference type="STRING" id="263852.SAMN02745116_02535"/>
<dbReference type="OrthoDB" id="2242889at2"/>
<accession>A0A1T4RC77</accession>
<dbReference type="EMBL" id="FUXI01000045">
    <property type="protein sequence ID" value="SKA13594.1"/>
    <property type="molecule type" value="Genomic_DNA"/>
</dbReference>
<dbReference type="RefSeq" id="WP_078808417.1">
    <property type="nucleotide sequence ID" value="NZ_FUXI01000045.1"/>
</dbReference>
<dbReference type="Proteomes" id="UP000190328">
    <property type="component" value="Unassembled WGS sequence"/>
</dbReference>
<sequence length="134" mass="15398">MLEIKTLEVDMETGEVNVFKCNTPRDVENLSDDKLQDFLLEARHIQSLMKKGDEEVKKRLDNGHTFSRIGYGNQTRTNLADVESVKKRIVKKYGWNAVVLPSLNQLKRMYGESIEADLEEVIVYKNINVLKVGL</sequence>
<evidence type="ECO:0000313" key="2">
    <source>
        <dbReference type="Proteomes" id="UP000190328"/>
    </source>
</evidence>
<organism evidence="1 2">
    <name type="scientific">Pilibacter termitis</name>
    <dbReference type="NCBI Taxonomy" id="263852"/>
    <lineage>
        <taxon>Bacteria</taxon>
        <taxon>Bacillati</taxon>
        <taxon>Bacillota</taxon>
        <taxon>Bacilli</taxon>
        <taxon>Lactobacillales</taxon>
        <taxon>Enterococcaceae</taxon>
        <taxon>Pilibacter</taxon>
    </lineage>
</organism>
<protein>
    <submittedName>
        <fullName evidence="1">Uncharacterized protein</fullName>
    </submittedName>
</protein>